<name>A0A2S6HU49_9FIRM</name>
<evidence type="ECO:0000313" key="1">
    <source>
        <dbReference type="EMBL" id="PPK81373.1"/>
    </source>
</evidence>
<evidence type="ECO:0000313" key="2">
    <source>
        <dbReference type="Proteomes" id="UP000237749"/>
    </source>
</evidence>
<protein>
    <submittedName>
        <fullName evidence="1">Uncharacterized protein</fullName>
    </submittedName>
</protein>
<accession>A0A2S6HU49</accession>
<dbReference type="EMBL" id="PTJA01000004">
    <property type="protein sequence ID" value="PPK81373.1"/>
    <property type="molecule type" value="Genomic_DNA"/>
</dbReference>
<reference evidence="1 2" key="1">
    <citation type="submission" date="2018-02" db="EMBL/GenBank/DDBJ databases">
        <title>Genomic Encyclopedia of Archaeal and Bacterial Type Strains, Phase II (KMG-II): from individual species to whole genera.</title>
        <authorList>
            <person name="Goeker M."/>
        </authorList>
    </citation>
    <scope>NUCLEOTIDE SEQUENCE [LARGE SCALE GENOMIC DNA]</scope>
    <source>
        <strain evidence="1 2">DSM 3808</strain>
    </source>
</reference>
<organism evidence="1 2">
    <name type="scientific">Lacrimispora xylanisolvens</name>
    <dbReference type="NCBI Taxonomy" id="384636"/>
    <lineage>
        <taxon>Bacteria</taxon>
        <taxon>Bacillati</taxon>
        <taxon>Bacillota</taxon>
        <taxon>Clostridia</taxon>
        <taxon>Lachnospirales</taxon>
        <taxon>Lachnospiraceae</taxon>
        <taxon>Lacrimispora</taxon>
    </lineage>
</organism>
<dbReference type="OrthoDB" id="8911446at2"/>
<gene>
    <name evidence="1" type="ORF">BXY41_104175</name>
</gene>
<comment type="caution">
    <text evidence="1">The sequence shown here is derived from an EMBL/GenBank/DDBJ whole genome shotgun (WGS) entry which is preliminary data.</text>
</comment>
<dbReference type="RefSeq" id="WP_104436466.1">
    <property type="nucleotide sequence ID" value="NZ_PTJA01000004.1"/>
</dbReference>
<sequence length="190" mass="22332">MDYLDEELLEAKRELERQRHTTLETGIYAGEELITFRRITLPDLCAHLQIPEQFIVMPEEIKRVKYPSVNAPKFIITSLDSTVNICVNLLPVVLEEGQIKTMSLQFQTALKNLNPSIVIKRQSEGRTEQGNELEWFDYKGYQLDGQSYNRVYLIKMRKYVMHGMFSCMQKAENDWENIVEKFFEAVEEEL</sequence>
<proteinExistence type="predicted"/>
<dbReference type="Proteomes" id="UP000237749">
    <property type="component" value="Unassembled WGS sequence"/>
</dbReference>
<keyword evidence="2" id="KW-1185">Reference proteome</keyword>
<dbReference type="AlphaFoldDB" id="A0A2S6HU49"/>